<dbReference type="EMBL" id="JBHLTP010000011">
    <property type="protein sequence ID" value="MFC0524674.1"/>
    <property type="molecule type" value="Genomic_DNA"/>
</dbReference>
<organism evidence="2 3">
    <name type="scientific">Pontibacillus salicampi</name>
    <dbReference type="NCBI Taxonomy" id="1449801"/>
    <lineage>
        <taxon>Bacteria</taxon>
        <taxon>Bacillati</taxon>
        <taxon>Bacillota</taxon>
        <taxon>Bacilli</taxon>
        <taxon>Bacillales</taxon>
        <taxon>Bacillaceae</taxon>
        <taxon>Pontibacillus</taxon>
    </lineage>
</organism>
<dbReference type="Gene3D" id="1.10.12.10">
    <property type="entry name" value="Lyase 2-enoyl-coa Hydratase, Chain A, domain 2"/>
    <property type="match status" value="1"/>
</dbReference>
<dbReference type="InterPro" id="IPR051683">
    <property type="entry name" value="Enoyl-CoA_Hydratase/Isomerase"/>
</dbReference>
<sequence>MLYETILYEVNEHVATITLHLPGSRNPLTEQLVQELIQAIKAADEDDEVRAIIVTGAGKAFSAGGNLEEFQQNFDKGLPQLYAEGRSSTELFKLGATIQTPMIAAVNGAALGGGTGLVAMCHIAIAANTAKLGLTELRLGIVPYVILPWVRKAVGNRKVLELMLKAEILSAQEAKDVGLVHEVVEADRLQERAMETARTIASYSPLAVGLALDAHFATDEMEFMRSFDYLTNLRLVSFKSEDLKEGAAAFMEKRSPEWKGK</sequence>
<dbReference type="InterPro" id="IPR001753">
    <property type="entry name" value="Enoyl-CoA_hydra/iso"/>
</dbReference>
<dbReference type="CDD" id="cd06558">
    <property type="entry name" value="crotonase-like"/>
    <property type="match status" value="1"/>
</dbReference>
<evidence type="ECO:0000256" key="1">
    <source>
        <dbReference type="ARBA" id="ARBA00005254"/>
    </source>
</evidence>
<evidence type="ECO:0000313" key="3">
    <source>
        <dbReference type="Proteomes" id="UP001589836"/>
    </source>
</evidence>
<reference evidence="2 3" key="1">
    <citation type="submission" date="2024-09" db="EMBL/GenBank/DDBJ databases">
        <authorList>
            <person name="Sun Q."/>
            <person name="Mori K."/>
        </authorList>
    </citation>
    <scope>NUCLEOTIDE SEQUENCE [LARGE SCALE GENOMIC DNA]</scope>
    <source>
        <strain evidence="2 3">NCAIM B.02529</strain>
    </source>
</reference>
<evidence type="ECO:0000313" key="2">
    <source>
        <dbReference type="EMBL" id="MFC0524674.1"/>
    </source>
</evidence>
<dbReference type="InterPro" id="IPR029045">
    <property type="entry name" value="ClpP/crotonase-like_dom_sf"/>
</dbReference>
<dbReference type="SUPFAM" id="SSF52096">
    <property type="entry name" value="ClpP/crotonase"/>
    <property type="match status" value="1"/>
</dbReference>
<proteinExistence type="inferred from homology"/>
<dbReference type="PANTHER" id="PTHR42964:SF1">
    <property type="entry name" value="POLYKETIDE BIOSYNTHESIS ENOYL-COA HYDRATASE PKSH-RELATED"/>
    <property type="match status" value="1"/>
</dbReference>
<comment type="caution">
    <text evidence="2">The sequence shown here is derived from an EMBL/GenBank/DDBJ whole genome shotgun (WGS) entry which is preliminary data.</text>
</comment>
<gene>
    <name evidence="2" type="ORF">ACFFGV_13940</name>
</gene>
<comment type="similarity">
    <text evidence="1">Belongs to the enoyl-CoA hydratase/isomerase family.</text>
</comment>
<keyword evidence="3" id="KW-1185">Reference proteome</keyword>
<dbReference type="Gene3D" id="3.90.226.10">
    <property type="entry name" value="2-enoyl-CoA Hydratase, Chain A, domain 1"/>
    <property type="match status" value="1"/>
</dbReference>
<dbReference type="Pfam" id="PF00378">
    <property type="entry name" value="ECH_1"/>
    <property type="match status" value="1"/>
</dbReference>
<dbReference type="Proteomes" id="UP001589836">
    <property type="component" value="Unassembled WGS sequence"/>
</dbReference>
<name>A0ABV6LQS0_9BACI</name>
<protein>
    <submittedName>
        <fullName evidence="2">Enoyl-CoA hydratase/isomerase family protein</fullName>
    </submittedName>
</protein>
<accession>A0ABV6LQS0</accession>
<dbReference type="RefSeq" id="WP_377348883.1">
    <property type="nucleotide sequence ID" value="NZ_JBHLTP010000011.1"/>
</dbReference>
<dbReference type="PANTHER" id="PTHR42964">
    <property type="entry name" value="ENOYL-COA HYDRATASE"/>
    <property type="match status" value="1"/>
</dbReference>
<dbReference type="InterPro" id="IPR014748">
    <property type="entry name" value="Enoyl-CoA_hydra_C"/>
</dbReference>